<dbReference type="InterPro" id="IPR000551">
    <property type="entry name" value="MerR-type_HTH_dom"/>
</dbReference>
<keyword evidence="4" id="KW-1185">Reference proteome</keyword>
<dbReference type="PROSITE" id="PS50937">
    <property type="entry name" value="HTH_MERR_2"/>
    <property type="match status" value="1"/>
</dbReference>
<dbReference type="Proteomes" id="UP001501581">
    <property type="component" value="Unassembled WGS sequence"/>
</dbReference>
<dbReference type="Gene3D" id="3.20.80.10">
    <property type="entry name" value="Regulatory factor, effector binding domain"/>
    <property type="match status" value="1"/>
</dbReference>
<proteinExistence type="predicted"/>
<dbReference type="InterPro" id="IPR009061">
    <property type="entry name" value="DNA-bd_dom_put_sf"/>
</dbReference>
<evidence type="ECO:0000259" key="2">
    <source>
        <dbReference type="PROSITE" id="PS50937"/>
    </source>
</evidence>
<dbReference type="Pfam" id="PF13411">
    <property type="entry name" value="MerR_1"/>
    <property type="match status" value="1"/>
</dbReference>
<dbReference type="InterPro" id="IPR011256">
    <property type="entry name" value="Reg_factor_effector_dom_sf"/>
</dbReference>
<dbReference type="SUPFAM" id="SSF55136">
    <property type="entry name" value="Probable bacterial effector-binding domain"/>
    <property type="match status" value="1"/>
</dbReference>
<dbReference type="SMART" id="SM00422">
    <property type="entry name" value="HTH_MERR"/>
    <property type="match status" value="1"/>
</dbReference>
<dbReference type="EMBL" id="BAAALG010000013">
    <property type="protein sequence ID" value="GAA1111696.1"/>
    <property type="molecule type" value="Genomic_DNA"/>
</dbReference>
<sequence length="271" mass="29753">MLNIGEFARLTGVSVRMLRHYDQLGLLTPAEVDPFTGYRRYTSAQLARANQLIALKDLGFSLAEVKECLDRGLGSGEFAALLHRRREGLVAQITDDQRRLAAVDEHLRRIHLEETMPTPTYLETDLPALQLTQLSTEVPEADDLDPTMSRLFSELNEIIAATGLPRFGPGVAHYTQRGDSAMLVAAAEQLGDAPAPAGTERFDLPAVPRALTVRYESADLAGIKHAWQSLVTEAEARGHQLSGPCREVYLTTPFDGPGATGWVIDLQQPIR</sequence>
<dbReference type="SMART" id="SM00871">
    <property type="entry name" value="AraC_E_bind"/>
    <property type="match status" value="1"/>
</dbReference>
<dbReference type="InterPro" id="IPR047057">
    <property type="entry name" value="MerR_fam"/>
</dbReference>
<evidence type="ECO:0000256" key="1">
    <source>
        <dbReference type="ARBA" id="ARBA00023125"/>
    </source>
</evidence>
<dbReference type="CDD" id="cd01107">
    <property type="entry name" value="HTH_BmrR"/>
    <property type="match status" value="1"/>
</dbReference>
<protein>
    <submittedName>
        <fullName evidence="3">MerR family transcriptional regulator</fullName>
    </submittedName>
</protein>
<dbReference type="PANTHER" id="PTHR30204:SF97">
    <property type="entry name" value="MERR FAMILY REGULATORY PROTEIN"/>
    <property type="match status" value="1"/>
</dbReference>
<gene>
    <name evidence="3" type="ORF">GCM10009668_36360</name>
</gene>
<reference evidence="3 4" key="1">
    <citation type="journal article" date="2019" name="Int. J. Syst. Evol. Microbiol.">
        <title>The Global Catalogue of Microorganisms (GCM) 10K type strain sequencing project: providing services to taxonomists for standard genome sequencing and annotation.</title>
        <authorList>
            <consortium name="The Broad Institute Genomics Platform"/>
            <consortium name="The Broad Institute Genome Sequencing Center for Infectious Disease"/>
            <person name="Wu L."/>
            <person name="Ma J."/>
        </authorList>
    </citation>
    <scope>NUCLEOTIDE SEQUENCE [LARGE SCALE GENOMIC DNA]</scope>
    <source>
        <strain evidence="3 4">JCM 13008</strain>
    </source>
</reference>
<dbReference type="InterPro" id="IPR010499">
    <property type="entry name" value="AraC_E-bd"/>
</dbReference>
<evidence type="ECO:0000313" key="4">
    <source>
        <dbReference type="Proteomes" id="UP001501581"/>
    </source>
</evidence>
<dbReference type="PANTHER" id="PTHR30204">
    <property type="entry name" value="REDOX-CYCLING DRUG-SENSING TRANSCRIPTIONAL ACTIVATOR SOXR"/>
    <property type="match status" value="1"/>
</dbReference>
<organism evidence="3 4">
    <name type="scientific">Nocardioides dubius</name>
    <dbReference type="NCBI Taxonomy" id="317019"/>
    <lineage>
        <taxon>Bacteria</taxon>
        <taxon>Bacillati</taxon>
        <taxon>Actinomycetota</taxon>
        <taxon>Actinomycetes</taxon>
        <taxon>Propionibacteriales</taxon>
        <taxon>Nocardioidaceae</taxon>
        <taxon>Nocardioides</taxon>
    </lineage>
</organism>
<dbReference type="Gene3D" id="1.10.1660.10">
    <property type="match status" value="1"/>
</dbReference>
<evidence type="ECO:0000313" key="3">
    <source>
        <dbReference type="EMBL" id="GAA1111696.1"/>
    </source>
</evidence>
<dbReference type="RefSeq" id="WP_343996296.1">
    <property type="nucleotide sequence ID" value="NZ_BAAALG010000013.1"/>
</dbReference>
<dbReference type="SUPFAM" id="SSF46955">
    <property type="entry name" value="Putative DNA-binding domain"/>
    <property type="match status" value="1"/>
</dbReference>
<comment type="caution">
    <text evidence="3">The sequence shown here is derived from an EMBL/GenBank/DDBJ whole genome shotgun (WGS) entry which is preliminary data.</text>
</comment>
<name>A0ABN1U3I9_9ACTN</name>
<feature type="domain" description="HTH merR-type" evidence="2">
    <location>
        <begin position="1"/>
        <end position="71"/>
    </location>
</feature>
<keyword evidence="1" id="KW-0238">DNA-binding</keyword>
<accession>A0ABN1U3I9</accession>
<dbReference type="PROSITE" id="PS00552">
    <property type="entry name" value="HTH_MERR_1"/>
    <property type="match status" value="1"/>
</dbReference>